<organism evidence="1 2">
    <name type="scientific">Ferrimonas balearica (strain DSM 9799 / CCM 4581 / KCTC 23876 / PAT)</name>
    <dbReference type="NCBI Taxonomy" id="550540"/>
    <lineage>
        <taxon>Bacteria</taxon>
        <taxon>Pseudomonadati</taxon>
        <taxon>Pseudomonadota</taxon>
        <taxon>Gammaproteobacteria</taxon>
        <taxon>Alteromonadales</taxon>
        <taxon>Ferrimonadaceae</taxon>
        <taxon>Ferrimonas</taxon>
    </lineage>
</organism>
<dbReference type="InterPro" id="IPR038590">
    <property type="entry name" value="YaeQ_sf"/>
</dbReference>
<dbReference type="RefSeq" id="WP_013346481.1">
    <property type="nucleotide sequence ID" value="NC_014541.1"/>
</dbReference>
<evidence type="ECO:0000313" key="2">
    <source>
        <dbReference type="Proteomes" id="UP000006683"/>
    </source>
</evidence>
<dbReference type="CDD" id="cd22368">
    <property type="entry name" value="YaeQ-like"/>
    <property type="match status" value="1"/>
</dbReference>
<dbReference type="OrthoDB" id="5293309at2"/>
<dbReference type="eggNOG" id="COG4681">
    <property type="taxonomic scope" value="Bacteria"/>
</dbReference>
<dbReference type="EMBL" id="CP002209">
    <property type="protein sequence ID" value="ADN77175.1"/>
    <property type="molecule type" value="Genomic_DNA"/>
</dbReference>
<dbReference type="PANTHER" id="PTHR38784">
    <property type="entry name" value="SUCROSE PHOSPHORYLASE"/>
    <property type="match status" value="1"/>
</dbReference>
<accession>E1STE1</accession>
<dbReference type="GeneID" id="67183199"/>
<dbReference type="InterPro" id="IPR011335">
    <property type="entry name" value="Restrct_endonuc-II-like"/>
</dbReference>
<dbReference type="InterPro" id="IPR009822">
    <property type="entry name" value="YaeQ"/>
</dbReference>
<dbReference type="KEGG" id="fbl:Fbal_2973"/>
<dbReference type="SUPFAM" id="SSF52980">
    <property type="entry name" value="Restriction endonuclease-like"/>
    <property type="match status" value="1"/>
</dbReference>
<dbReference type="STRING" id="550540.Fbal_2973"/>
<proteinExistence type="predicted"/>
<reference evidence="1 2" key="1">
    <citation type="journal article" date="2010" name="Stand. Genomic Sci.">
        <title>Complete genome sequence of Ferrimonas balearica type strain (PAT).</title>
        <authorList>
            <person name="Nolan M."/>
            <person name="Sikorski J."/>
            <person name="Davenport K."/>
            <person name="Lucas S."/>
            <person name="Glavina Del Rio T."/>
            <person name="Tice H."/>
            <person name="Cheng J."/>
            <person name="Goodwin L."/>
            <person name="Pitluck S."/>
            <person name="Liolios K."/>
            <person name="Ivanova N."/>
            <person name="Mavromatis K."/>
            <person name="Ovchinnikova G."/>
            <person name="Pati A."/>
            <person name="Chen A."/>
            <person name="Palaniappan K."/>
            <person name="Land M."/>
            <person name="Hauser L."/>
            <person name="Chang Y."/>
            <person name="Jeffries C."/>
            <person name="Tapia R."/>
            <person name="Brettin T."/>
            <person name="Detter J."/>
            <person name="Han C."/>
            <person name="Yasawong M."/>
            <person name="Rohde M."/>
            <person name="Tindall B."/>
            <person name="Goker M."/>
            <person name="Woyke T."/>
            <person name="Bristow J."/>
            <person name="Eisen J."/>
            <person name="Markowitz V."/>
            <person name="Hugenholtz P."/>
            <person name="Kyrpides N."/>
            <person name="Klenk H."/>
            <person name="Lapidus A."/>
        </authorList>
    </citation>
    <scope>NUCLEOTIDE SEQUENCE [LARGE SCALE GENOMIC DNA]</scope>
    <source>
        <strain evidence="2">DSM 9799 / CCM 4581 / KCTC 23876 / PAT</strain>
    </source>
</reference>
<keyword evidence="2" id="KW-1185">Reference proteome</keyword>
<dbReference type="PIRSF" id="PIRSF011484">
    <property type="entry name" value="YaeQ"/>
    <property type="match status" value="1"/>
</dbReference>
<name>E1STE1_FERBD</name>
<sequence length="178" mass="20532">MALKATVFKARVQLSDMDRHVYLENNLTLARHPSETDLRMMLRLLAWGMYGNERLEFTRGLCADDEPELWQKSYSDEIELWIDLGMPEETRIRKACNRAQQVVLLAYGDRAVPVWWEKNKGKFSRFDNLTVWFIGAEEGEALAAMVERTMDLAITISDGEISVSGGEHYVTLTPQRFK</sequence>
<evidence type="ECO:0000313" key="1">
    <source>
        <dbReference type="EMBL" id="ADN77175.1"/>
    </source>
</evidence>
<dbReference type="HOGENOM" id="CLU_096741_0_0_6"/>
<dbReference type="Proteomes" id="UP000006683">
    <property type="component" value="Chromosome"/>
</dbReference>
<protein>
    <submittedName>
        <fullName evidence="1">YaeQ family protein</fullName>
    </submittedName>
</protein>
<dbReference type="Pfam" id="PF07152">
    <property type="entry name" value="YaeQ"/>
    <property type="match status" value="1"/>
</dbReference>
<gene>
    <name evidence="1" type="ordered locus">Fbal_2973</name>
</gene>
<dbReference type="PANTHER" id="PTHR38784:SF1">
    <property type="entry name" value="SUCROSE PHOSPHORYLASE"/>
    <property type="match status" value="1"/>
</dbReference>
<dbReference type="AlphaFoldDB" id="E1STE1"/>
<dbReference type="Gene3D" id="3.10.640.10">
    <property type="entry name" value="Restriction endonuclease-like alpha-beta roll domain"/>
    <property type="match status" value="1"/>
</dbReference>
<dbReference type="SMART" id="SM01322">
    <property type="entry name" value="YaeQ"/>
    <property type="match status" value="1"/>
</dbReference>